<evidence type="ECO:0000256" key="1">
    <source>
        <dbReference type="PROSITE-ProRule" id="PRU00339"/>
    </source>
</evidence>
<keyword evidence="1" id="KW-0802">TPR repeat</keyword>
<feature type="chain" id="PRO_5021854808" evidence="2">
    <location>
        <begin position="22"/>
        <end position="288"/>
    </location>
</feature>
<dbReference type="EMBL" id="VLNR01000031">
    <property type="protein sequence ID" value="TSE07665.1"/>
    <property type="molecule type" value="Genomic_DNA"/>
</dbReference>
<dbReference type="InterPro" id="IPR019734">
    <property type="entry name" value="TPR_rpt"/>
</dbReference>
<dbReference type="Proteomes" id="UP000318833">
    <property type="component" value="Unassembled WGS sequence"/>
</dbReference>
<keyword evidence="4" id="KW-1185">Reference proteome</keyword>
<comment type="caution">
    <text evidence="3">The sequence shown here is derived from an EMBL/GenBank/DDBJ whole genome shotgun (WGS) entry which is preliminary data.</text>
</comment>
<dbReference type="OrthoDB" id="187854at2"/>
<evidence type="ECO:0000256" key="2">
    <source>
        <dbReference type="SAM" id="SignalP"/>
    </source>
</evidence>
<dbReference type="InterPro" id="IPR021314">
    <property type="entry name" value="DUF2911"/>
</dbReference>
<proteinExistence type="predicted"/>
<dbReference type="Pfam" id="PF11138">
    <property type="entry name" value="DUF2911"/>
    <property type="match status" value="1"/>
</dbReference>
<name>A0A554VIM9_9FLAO</name>
<reference evidence="3 4" key="1">
    <citation type="submission" date="2019-07" db="EMBL/GenBank/DDBJ databases">
        <title>The draft genome sequence of Aquimarina algiphila M91.</title>
        <authorList>
            <person name="Meng X."/>
        </authorList>
    </citation>
    <scope>NUCLEOTIDE SEQUENCE [LARGE SCALE GENOMIC DNA]</scope>
    <source>
        <strain evidence="3 4">M91</strain>
    </source>
</reference>
<dbReference type="PROSITE" id="PS50005">
    <property type="entry name" value="TPR"/>
    <property type="match status" value="1"/>
</dbReference>
<feature type="repeat" description="TPR" evidence="1">
    <location>
        <begin position="199"/>
        <end position="232"/>
    </location>
</feature>
<accession>A0A554VIM9</accession>
<organism evidence="3 4">
    <name type="scientific">Aquimarina algiphila</name>
    <dbReference type="NCBI Taxonomy" id="2047982"/>
    <lineage>
        <taxon>Bacteria</taxon>
        <taxon>Pseudomonadati</taxon>
        <taxon>Bacteroidota</taxon>
        <taxon>Flavobacteriia</taxon>
        <taxon>Flavobacteriales</taxon>
        <taxon>Flavobacteriaceae</taxon>
        <taxon>Aquimarina</taxon>
    </lineage>
</organism>
<dbReference type="SUPFAM" id="SSF48452">
    <property type="entry name" value="TPR-like"/>
    <property type="match status" value="1"/>
</dbReference>
<evidence type="ECO:0000313" key="4">
    <source>
        <dbReference type="Proteomes" id="UP000318833"/>
    </source>
</evidence>
<dbReference type="RefSeq" id="WP_143917058.1">
    <property type="nucleotide sequence ID" value="NZ_CANMIK010000029.1"/>
</dbReference>
<sequence>MKSFLKNSVLVCLMVPFFINAQINKPSLSPKIVKELQVGLATVRLEYGQPSAGDRQIFGGLIPYQKLWRTGANSSTKISIDRDIQLAKKDIPAGSYGLYSIPGENDWTIVIHKNTKLWGAGNYDQTNDLLRFKVPALKLKDKIETLSIYFENFHANGGDLVIAWEYTKVVIPLFVNSDPILFKEIEEKINHSTGEIKAQTYFDAAQFYYHKNKDLDKAAEWFEKAIAMKPNAFWYKYYRAELAYHVKDYQIAKEKVTTSLNQAKSSKSGDYGYIAKCKLLLEKMNTKN</sequence>
<gene>
    <name evidence="3" type="ORF">FOF46_15295</name>
</gene>
<dbReference type="AlphaFoldDB" id="A0A554VIM9"/>
<keyword evidence="2" id="KW-0732">Signal</keyword>
<protein>
    <submittedName>
        <fullName evidence="3">DUF2911 domain-containing protein</fullName>
    </submittedName>
</protein>
<dbReference type="InterPro" id="IPR011990">
    <property type="entry name" value="TPR-like_helical_dom_sf"/>
</dbReference>
<feature type="signal peptide" evidence="2">
    <location>
        <begin position="1"/>
        <end position="21"/>
    </location>
</feature>
<dbReference type="Gene3D" id="1.25.40.10">
    <property type="entry name" value="Tetratricopeptide repeat domain"/>
    <property type="match status" value="1"/>
</dbReference>
<evidence type="ECO:0000313" key="3">
    <source>
        <dbReference type="EMBL" id="TSE07665.1"/>
    </source>
</evidence>